<accession>A0ABW5YPN7</accession>
<sequence>MAGLNGWKQMSKVESKFTPEWKGKYYAEVSKREKVTGQVLKSTAERVR</sequence>
<evidence type="ECO:0000313" key="1">
    <source>
        <dbReference type="EMBL" id="MFD2902341.1"/>
    </source>
</evidence>
<comment type="caution">
    <text evidence="1">The sequence shown here is derived from an EMBL/GenBank/DDBJ whole genome shotgun (WGS) entry which is preliminary data.</text>
</comment>
<keyword evidence="2" id="KW-1185">Reference proteome</keyword>
<gene>
    <name evidence="1" type="ORF">ACFS6I_00265</name>
</gene>
<reference evidence="2" key="1">
    <citation type="journal article" date="2019" name="Int. J. Syst. Evol. Microbiol.">
        <title>The Global Catalogue of Microorganisms (GCM) 10K type strain sequencing project: providing services to taxonomists for standard genome sequencing and annotation.</title>
        <authorList>
            <consortium name="The Broad Institute Genomics Platform"/>
            <consortium name="The Broad Institute Genome Sequencing Center for Infectious Disease"/>
            <person name="Wu L."/>
            <person name="Ma J."/>
        </authorList>
    </citation>
    <scope>NUCLEOTIDE SEQUENCE [LARGE SCALE GENOMIC DNA]</scope>
    <source>
        <strain evidence="2">KCTC 22209</strain>
    </source>
</reference>
<dbReference type="Proteomes" id="UP001597509">
    <property type="component" value="Unassembled WGS sequence"/>
</dbReference>
<evidence type="ECO:0000313" key="2">
    <source>
        <dbReference type="Proteomes" id="UP001597509"/>
    </source>
</evidence>
<protein>
    <submittedName>
        <fullName evidence="1">Uncharacterized protein</fullName>
    </submittedName>
</protein>
<name>A0ABW5YPN7_9SPHI</name>
<dbReference type="EMBL" id="JBHUPE010000001">
    <property type="protein sequence ID" value="MFD2902341.1"/>
    <property type="molecule type" value="Genomic_DNA"/>
</dbReference>
<dbReference type="RefSeq" id="WP_380917289.1">
    <property type="nucleotide sequence ID" value="NZ_JBHUPE010000001.1"/>
</dbReference>
<organism evidence="1 2">
    <name type="scientific">Sphingobacterium anhuiense</name>
    <dbReference type="NCBI Taxonomy" id="493780"/>
    <lineage>
        <taxon>Bacteria</taxon>
        <taxon>Pseudomonadati</taxon>
        <taxon>Bacteroidota</taxon>
        <taxon>Sphingobacteriia</taxon>
        <taxon>Sphingobacteriales</taxon>
        <taxon>Sphingobacteriaceae</taxon>
        <taxon>Sphingobacterium</taxon>
    </lineage>
</organism>
<proteinExistence type="predicted"/>